<dbReference type="Proteomes" id="UP001157034">
    <property type="component" value="Unassembled WGS sequence"/>
</dbReference>
<evidence type="ECO:0000256" key="1">
    <source>
        <dbReference type="SAM" id="MobiDB-lite"/>
    </source>
</evidence>
<proteinExistence type="predicted"/>
<sequence length="144" mass="15487">MITGTTTADIQSFSATYNSIRVQNCLTPIPSGNFRYDSCMEDRLFWIAEDPSTDPNSAWGHSGTPRSDGVPARGCDGNLAGGSGNSGATVASKWWISIDHRLSLYRPSYTGSTAHVCIYFAMSHGGIPNEPSSFTRAAARWVSC</sequence>
<dbReference type="EMBL" id="BSVB01000001">
    <property type="protein sequence ID" value="GMA94359.1"/>
    <property type="molecule type" value="Genomic_DNA"/>
</dbReference>
<evidence type="ECO:0000313" key="2">
    <source>
        <dbReference type="EMBL" id="GMA94359.1"/>
    </source>
</evidence>
<organism evidence="2 3">
    <name type="scientific">Pseudolysinimonas kribbensis</name>
    <dbReference type="NCBI Taxonomy" id="433641"/>
    <lineage>
        <taxon>Bacteria</taxon>
        <taxon>Bacillati</taxon>
        <taxon>Actinomycetota</taxon>
        <taxon>Actinomycetes</taxon>
        <taxon>Micrococcales</taxon>
        <taxon>Microbacteriaceae</taxon>
        <taxon>Pseudolysinimonas</taxon>
    </lineage>
</organism>
<name>A0ABQ6K4J4_9MICO</name>
<gene>
    <name evidence="2" type="ORF">GCM10025881_11830</name>
</gene>
<reference evidence="3" key="1">
    <citation type="journal article" date="2019" name="Int. J. Syst. Evol. Microbiol.">
        <title>The Global Catalogue of Microorganisms (GCM) 10K type strain sequencing project: providing services to taxonomists for standard genome sequencing and annotation.</title>
        <authorList>
            <consortium name="The Broad Institute Genomics Platform"/>
            <consortium name="The Broad Institute Genome Sequencing Center for Infectious Disease"/>
            <person name="Wu L."/>
            <person name="Ma J."/>
        </authorList>
    </citation>
    <scope>NUCLEOTIDE SEQUENCE [LARGE SCALE GENOMIC DNA]</scope>
    <source>
        <strain evidence="3">NBRC 108894</strain>
    </source>
</reference>
<evidence type="ECO:0008006" key="4">
    <source>
        <dbReference type="Google" id="ProtNLM"/>
    </source>
</evidence>
<feature type="region of interest" description="Disordered" evidence="1">
    <location>
        <begin position="56"/>
        <end position="76"/>
    </location>
</feature>
<dbReference type="RefSeq" id="WP_284253311.1">
    <property type="nucleotide sequence ID" value="NZ_BSVB01000001.1"/>
</dbReference>
<accession>A0ABQ6K4J4</accession>
<comment type="caution">
    <text evidence="2">The sequence shown here is derived from an EMBL/GenBank/DDBJ whole genome shotgun (WGS) entry which is preliminary data.</text>
</comment>
<keyword evidence="3" id="KW-1185">Reference proteome</keyword>
<protein>
    <recommendedName>
        <fullName evidence="4">SCP domain-containing protein</fullName>
    </recommendedName>
</protein>
<evidence type="ECO:0000313" key="3">
    <source>
        <dbReference type="Proteomes" id="UP001157034"/>
    </source>
</evidence>